<dbReference type="InterPro" id="IPR036259">
    <property type="entry name" value="MFS_trans_sf"/>
</dbReference>
<dbReference type="Proteomes" id="UP000769528">
    <property type="component" value="Unassembled WGS sequence"/>
</dbReference>
<feature type="transmembrane region" description="Helical" evidence="5">
    <location>
        <begin position="325"/>
        <end position="342"/>
    </location>
</feature>
<dbReference type="PROSITE" id="PS00216">
    <property type="entry name" value="SUGAR_TRANSPORT_1"/>
    <property type="match status" value="1"/>
</dbReference>
<dbReference type="Gene3D" id="1.20.1250.20">
    <property type="entry name" value="MFS general substrate transporter like domains"/>
    <property type="match status" value="2"/>
</dbReference>
<evidence type="ECO:0000256" key="1">
    <source>
        <dbReference type="ARBA" id="ARBA00004141"/>
    </source>
</evidence>
<feature type="transmembrane region" description="Helical" evidence="5">
    <location>
        <begin position="51"/>
        <end position="69"/>
    </location>
</feature>
<feature type="transmembrane region" description="Helical" evidence="5">
    <location>
        <begin position="256"/>
        <end position="277"/>
    </location>
</feature>
<comment type="caution">
    <text evidence="7">The sequence shown here is derived from an EMBL/GenBank/DDBJ whole genome shotgun (WGS) entry which is preliminary data.</text>
</comment>
<dbReference type="EMBL" id="JAEUBF010000131">
    <property type="protein sequence ID" value="KAH3680311.1"/>
    <property type="molecule type" value="Genomic_DNA"/>
</dbReference>
<keyword evidence="2 5" id="KW-0812">Transmembrane</keyword>
<dbReference type="PROSITE" id="PS50850">
    <property type="entry name" value="MFS"/>
    <property type="match status" value="1"/>
</dbReference>
<organism evidence="7 8">
    <name type="scientific">Wickerhamomyces mucosus</name>
    <dbReference type="NCBI Taxonomy" id="1378264"/>
    <lineage>
        <taxon>Eukaryota</taxon>
        <taxon>Fungi</taxon>
        <taxon>Dikarya</taxon>
        <taxon>Ascomycota</taxon>
        <taxon>Saccharomycotina</taxon>
        <taxon>Saccharomycetes</taxon>
        <taxon>Phaffomycetales</taxon>
        <taxon>Wickerhamomycetaceae</taxon>
        <taxon>Wickerhamomyces</taxon>
    </lineage>
</organism>
<dbReference type="AlphaFoldDB" id="A0A9P8TIQ9"/>
<accession>A0A9P8TIQ9</accession>
<dbReference type="InterPro" id="IPR020846">
    <property type="entry name" value="MFS_dom"/>
</dbReference>
<feature type="transmembrane region" description="Helical" evidence="5">
    <location>
        <begin position="89"/>
        <end position="109"/>
    </location>
</feature>
<feature type="transmembrane region" description="Helical" evidence="5">
    <location>
        <begin position="141"/>
        <end position="162"/>
    </location>
</feature>
<evidence type="ECO:0000256" key="4">
    <source>
        <dbReference type="ARBA" id="ARBA00023136"/>
    </source>
</evidence>
<evidence type="ECO:0000313" key="7">
    <source>
        <dbReference type="EMBL" id="KAH3680311.1"/>
    </source>
</evidence>
<keyword evidence="3 5" id="KW-1133">Transmembrane helix</keyword>
<evidence type="ECO:0000259" key="6">
    <source>
        <dbReference type="PROSITE" id="PS50850"/>
    </source>
</evidence>
<dbReference type="GO" id="GO:0005886">
    <property type="term" value="C:plasma membrane"/>
    <property type="evidence" value="ECO:0007669"/>
    <property type="project" value="TreeGrafter"/>
</dbReference>
<evidence type="ECO:0000313" key="8">
    <source>
        <dbReference type="Proteomes" id="UP000769528"/>
    </source>
</evidence>
<feature type="transmembrane region" description="Helical" evidence="5">
    <location>
        <begin position="348"/>
        <end position="370"/>
    </location>
</feature>
<dbReference type="Pfam" id="PF00083">
    <property type="entry name" value="Sugar_tr"/>
    <property type="match status" value="1"/>
</dbReference>
<evidence type="ECO:0000256" key="5">
    <source>
        <dbReference type="SAM" id="Phobius"/>
    </source>
</evidence>
<gene>
    <name evidence="7" type="ORF">WICMUC_000378</name>
</gene>
<dbReference type="PANTHER" id="PTHR23508:SF10">
    <property type="entry name" value="CARBOXYLIC ACID TRANSPORTER PROTEIN HOMOLOG"/>
    <property type="match status" value="1"/>
</dbReference>
<evidence type="ECO:0000256" key="2">
    <source>
        <dbReference type="ARBA" id="ARBA00022692"/>
    </source>
</evidence>
<name>A0A9P8TIQ9_9ASCO</name>
<protein>
    <recommendedName>
        <fullName evidence="6">Major facilitator superfamily (MFS) profile domain-containing protein</fullName>
    </recommendedName>
</protein>
<dbReference type="GO" id="GO:0015355">
    <property type="term" value="F:secondary active monocarboxylate transmembrane transporter activity"/>
    <property type="evidence" value="ECO:0007669"/>
    <property type="project" value="TreeGrafter"/>
</dbReference>
<feature type="transmembrane region" description="Helical" evidence="5">
    <location>
        <begin position="422"/>
        <end position="445"/>
    </location>
</feature>
<proteinExistence type="predicted"/>
<dbReference type="OrthoDB" id="5296287at2759"/>
<reference evidence="7" key="2">
    <citation type="submission" date="2021-01" db="EMBL/GenBank/DDBJ databases">
        <authorList>
            <person name="Schikora-Tamarit M.A."/>
        </authorList>
    </citation>
    <scope>NUCLEOTIDE SEQUENCE</scope>
    <source>
        <strain evidence="7">CBS6341</strain>
    </source>
</reference>
<reference evidence="7" key="1">
    <citation type="journal article" date="2021" name="Open Biol.">
        <title>Shared evolutionary footprints suggest mitochondrial oxidative damage underlies multiple complex I losses in fungi.</title>
        <authorList>
            <person name="Schikora-Tamarit M.A."/>
            <person name="Marcet-Houben M."/>
            <person name="Nosek J."/>
            <person name="Gabaldon T."/>
        </authorList>
    </citation>
    <scope>NUCLEOTIDE SEQUENCE</scope>
    <source>
        <strain evidence="7">CBS6341</strain>
    </source>
</reference>
<dbReference type="CDD" id="cd17316">
    <property type="entry name" value="MFS_SV2_like"/>
    <property type="match status" value="1"/>
</dbReference>
<feature type="transmembrane region" description="Helical" evidence="5">
    <location>
        <begin position="297"/>
        <end position="318"/>
    </location>
</feature>
<feature type="transmembrane region" description="Helical" evidence="5">
    <location>
        <begin position="206"/>
        <end position="225"/>
    </location>
</feature>
<dbReference type="PANTHER" id="PTHR23508">
    <property type="entry name" value="CARBOXYLIC ACID TRANSPORTER PROTEIN HOMOLOG"/>
    <property type="match status" value="1"/>
</dbReference>
<sequence>MFFFYQSMKVSKYLKTRFTTLFLSKQELKNSINLINPFPILKQLNWLQWQYFMIGFLAWSFDAFDYFAVSINVSRLALEFNKSITDITWAMTLVLMLRSIGSILIGYFADRYGRKWSLIGNLLILTILQIGIGFVQNFKQFLAIRAIFGIVMGGMFGVASATSLESSPKISRSILSGIFQQGYAFGYLLVIAFQRAFDQTSKTWRALFWFSSLPPSLIIIWRLLLPENEAFIEQKLHFKTQNASFGKDFIKIFKKYWLKMLYMIILMTGISFMSHGSQDLYPTLLTKQLNFSNDESTITNTIANLGAIIGGILFGHFSGLLGRRFAITICCIFGGCLIYPWAFSFKNVGINVSVFFLQFFVQGALGIIPIHLSELSPPEFKVFVSGTAYQLGNLAASASSTIESKIGEKYPLNSRLHEEGVYNYAKVMSIFMGCVFGFILIVIILGPENRNGEINFKLTNDELLELQEEGILRTINHEEEINVVIINNDKILNHDDKYKLEHCENS</sequence>
<feature type="transmembrane region" description="Helical" evidence="5">
    <location>
        <begin position="174"/>
        <end position="194"/>
    </location>
</feature>
<feature type="domain" description="Major facilitator superfamily (MFS) profile" evidence="6">
    <location>
        <begin position="51"/>
        <end position="450"/>
    </location>
</feature>
<evidence type="ECO:0000256" key="3">
    <source>
        <dbReference type="ARBA" id="ARBA00022989"/>
    </source>
</evidence>
<keyword evidence="4 5" id="KW-0472">Membrane</keyword>
<dbReference type="InterPro" id="IPR005828">
    <property type="entry name" value="MFS_sugar_transport-like"/>
</dbReference>
<dbReference type="InterPro" id="IPR005829">
    <property type="entry name" value="Sugar_transporter_CS"/>
</dbReference>
<comment type="subcellular location">
    <subcellularLocation>
        <location evidence="1">Membrane</location>
        <topology evidence="1">Multi-pass membrane protein</topology>
    </subcellularLocation>
</comment>
<dbReference type="SUPFAM" id="SSF103473">
    <property type="entry name" value="MFS general substrate transporter"/>
    <property type="match status" value="1"/>
</dbReference>
<keyword evidence="8" id="KW-1185">Reference proteome</keyword>
<feature type="transmembrane region" description="Helical" evidence="5">
    <location>
        <begin position="116"/>
        <end position="135"/>
    </location>
</feature>
<dbReference type="GO" id="GO:0035879">
    <property type="term" value="P:plasma membrane lactate transport"/>
    <property type="evidence" value="ECO:0007669"/>
    <property type="project" value="TreeGrafter"/>
</dbReference>